<reference evidence="2" key="1">
    <citation type="journal article" date="2020" name="Fungal Divers.">
        <title>Resolving the Mortierellaceae phylogeny through synthesis of multi-gene phylogenetics and phylogenomics.</title>
        <authorList>
            <person name="Vandepol N."/>
            <person name="Liber J."/>
            <person name="Desiro A."/>
            <person name="Na H."/>
            <person name="Kennedy M."/>
            <person name="Barry K."/>
            <person name="Grigoriev I.V."/>
            <person name="Miller A.N."/>
            <person name="O'Donnell K."/>
            <person name="Stajich J.E."/>
            <person name="Bonito G."/>
        </authorList>
    </citation>
    <scope>NUCLEOTIDE SEQUENCE</scope>
    <source>
        <strain evidence="2">KOD1015</strain>
    </source>
</reference>
<feature type="compositionally biased region" description="Acidic residues" evidence="1">
    <location>
        <begin position="7"/>
        <end position="29"/>
    </location>
</feature>
<accession>A0A9P6FPM4</accession>
<sequence length="110" mass="12682">MDPFNNNDDDNYNDDDNDDDNRDDSDNGSDNDNGSNNDNGDDNNNHHLSAINWYNSTKSRKEDVGFPGFVRVFNFRSEQDADHAYISLISSNMTPFKMQTMLASQYEIWQ</sequence>
<comment type="caution">
    <text evidence="2">The sequence shown here is derived from an EMBL/GenBank/DDBJ whole genome shotgun (WGS) entry which is preliminary data.</text>
</comment>
<proteinExistence type="predicted"/>
<dbReference type="AlphaFoldDB" id="A0A9P6FPM4"/>
<dbReference type="EMBL" id="JAABOA010003595">
    <property type="protein sequence ID" value="KAF9578495.1"/>
    <property type="molecule type" value="Genomic_DNA"/>
</dbReference>
<organism evidence="2 3">
    <name type="scientific">Lunasporangiospora selenospora</name>
    <dbReference type="NCBI Taxonomy" id="979761"/>
    <lineage>
        <taxon>Eukaryota</taxon>
        <taxon>Fungi</taxon>
        <taxon>Fungi incertae sedis</taxon>
        <taxon>Mucoromycota</taxon>
        <taxon>Mortierellomycotina</taxon>
        <taxon>Mortierellomycetes</taxon>
        <taxon>Mortierellales</taxon>
        <taxon>Mortierellaceae</taxon>
        <taxon>Lunasporangiospora</taxon>
    </lineage>
</organism>
<gene>
    <name evidence="2" type="ORF">BGW38_005667</name>
</gene>
<feature type="non-terminal residue" evidence="2">
    <location>
        <position position="110"/>
    </location>
</feature>
<protein>
    <submittedName>
        <fullName evidence="2">Uncharacterized protein</fullName>
    </submittedName>
</protein>
<evidence type="ECO:0000313" key="2">
    <source>
        <dbReference type="EMBL" id="KAF9578495.1"/>
    </source>
</evidence>
<dbReference type="Proteomes" id="UP000780801">
    <property type="component" value="Unassembled WGS sequence"/>
</dbReference>
<keyword evidence="3" id="KW-1185">Reference proteome</keyword>
<evidence type="ECO:0000256" key="1">
    <source>
        <dbReference type="SAM" id="MobiDB-lite"/>
    </source>
</evidence>
<name>A0A9P6FPM4_9FUNG</name>
<evidence type="ECO:0000313" key="3">
    <source>
        <dbReference type="Proteomes" id="UP000780801"/>
    </source>
</evidence>
<feature type="region of interest" description="Disordered" evidence="1">
    <location>
        <begin position="1"/>
        <end position="48"/>
    </location>
</feature>